<evidence type="ECO:0000256" key="3">
    <source>
        <dbReference type="ARBA" id="ARBA00022553"/>
    </source>
</evidence>
<evidence type="ECO:0000256" key="6">
    <source>
        <dbReference type="ARBA" id="ARBA00023012"/>
    </source>
</evidence>
<dbReference type="SUPFAM" id="SSF47384">
    <property type="entry name" value="Homodimeric domain of signal transducing histidine kinase"/>
    <property type="match status" value="1"/>
</dbReference>
<dbReference type="AlphaFoldDB" id="A0A951PKI5"/>
<evidence type="ECO:0000256" key="1">
    <source>
        <dbReference type="ARBA" id="ARBA00000085"/>
    </source>
</evidence>
<evidence type="ECO:0000259" key="8">
    <source>
        <dbReference type="PROSITE" id="PS50109"/>
    </source>
</evidence>
<reference evidence="9" key="2">
    <citation type="journal article" date="2022" name="Microbiol. Resour. Announc.">
        <title>Metagenome Sequencing to Explore Phylogenomics of Terrestrial Cyanobacteria.</title>
        <authorList>
            <person name="Ward R.D."/>
            <person name="Stajich J.E."/>
            <person name="Johansen J.R."/>
            <person name="Huntemann M."/>
            <person name="Clum A."/>
            <person name="Foster B."/>
            <person name="Foster B."/>
            <person name="Roux S."/>
            <person name="Palaniappan K."/>
            <person name="Varghese N."/>
            <person name="Mukherjee S."/>
            <person name="Reddy T.B.K."/>
            <person name="Daum C."/>
            <person name="Copeland A."/>
            <person name="Chen I.A."/>
            <person name="Ivanova N.N."/>
            <person name="Kyrpides N.C."/>
            <person name="Shapiro N."/>
            <person name="Eloe-Fadrosh E.A."/>
            <person name="Pietrasiak N."/>
        </authorList>
    </citation>
    <scope>NUCLEOTIDE SEQUENCE</scope>
    <source>
        <strain evidence="9">CPER-KK1</strain>
    </source>
</reference>
<dbReference type="InterPro" id="IPR036097">
    <property type="entry name" value="HisK_dim/P_sf"/>
</dbReference>
<dbReference type="SMART" id="SM00388">
    <property type="entry name" value="HisKA"/>
    <property type="match status" value="1"/>
</dbReference>
<dbReference type="PANTHER" id="PTHR43711:SF1">
    <property type="entry name" value="HISTIDINE KINASE 1"/>
    <property type="match status" value="1"/>
</dbReference>
<dbReference type="GO" id="GO:0000155">
    <property type="term" value="F:phosphorelay sensor kinase activity"/>
    <property type="evidence" value="ECO:0007669"/>
    <property type="project" value="InterPro"/>
</dbReference>
<keyword evidence="7" id="KW-1133">Transmembrane helix</keyword>
<evidence type="ECO:0000256" key="4">
    <source>
        <dbReference type="ARBA" id="ARBA00022679"/>
    </source>
</evidence>
<dbReference type="Gene3D" id="1.10.287.130">
    <property type="match status" value="1"/>
</dbReference>
<evidence type="ECO:0000313" key="10">
    <source>
        <dbReference type="Proteomes" id="UP000753908"/>
    </source>
</evidence>
<dbReference type="InterPro" id="IPR050736">
    <property type="entry name" value="Sensor_HK_Regulatory"/>
</dbReference>
<keyword evidence="3" id="KW-0597">Phosphoprotein</keyword>
<comment type="caution">
    <text evidence="9">The sequence shown here is derived from an EMBL/GenBank/DDBJ whole genome shotgun (WGS) entry which is preliminary data.</text>
</comment>
<dbReference type="InterPro" id="IPR003594">
    <property type="entry name" value="HATPase_dom"/>
</dbReference>
<dbReference type="InterPro" id="IPR005467">
    <property type="entry name" value="His_kinase_dom"/>
</dbReference>
<dbReference type="InterPro" id="IPR004358">
    <property type="entry name" value="Sig_transdc_His_kin-like_C"/>
</dbReference>
<evidence type="ECO:0000256" key="2">
    <source>
        <dbReference type="ARBA" id="ARBA00012438"/>
    </source>
</evidence>
<dbReference type="SUPFAM" id="SSF55874">
    <property type="entry name" value="ATPase domain of HSP90 chaperone/DNA topoisomerase II/histidine kinase"/>
    <property type="match status" value="1"/>
</dbReference>
<dbReference type="InterPro" id="IPR036890">
    <property type="entry name" value="HATPase_C_sf"/>
</dbReference>
<name>A0A951PKI5_9CYAN</name>
<dbReference type="SMART" id="SM00387">
    <property type="entry name" value="HATPase_c"/>
    <property type="match status" value="1"/>
</dbReference>
<dbReference type="Pfam" id="PF00512">
    <property type="entry name" value="HisKA"/>
    <property type="match status" value="1"/>
</dbReference>
<dbReference type="CDD" id="cd00075">
    <property type="entry name" value="HATPase"/>
    <property type="match status" value="1"/>
</dbReference>
<keyword evidence="5 9" id="KW-0418">Kinase</keyword>
<comment type="catalytic activity">
    <reaction evidence="1">
        <text>ATP + protein L-histidine = ADP + protein N-phospho-L-histidine.</text>
        <dbReference type="EC" id="2.7.13.3"/>
    </reaction>
</comment>
<dbReference type="PRINTS" id="PR00344">
    <property type="entry name" value="BCTRLSENSOR"/>
</dbReference>
<feature type="transmembrane region" description="Helical" evidence="7">
    <location>
        <begin position="12"/>
        <end position="32"/>
    </location>
</feature>
<dbReference type="EC" id="2.7.13.3" evidence="2"/>
<keyword evidence="7" id="KW-0812">Transmembrane</keyword>
<dbReference type="Gene3D" id="3.30.565.10">
    <property type="entry name" value="Histidine kinase-like ATPase, C-terminal domain"/>
    <property type="match status" value="1"/>
</dbReference>
<keyword evidence="6" id="KW-0902">Two-component regulatory system</keyword>
<reference evidence="9" key="1">
    <citation type="submission" date="2021-05" db="EMBL/GenBank/DDBJ databases">
        <authorList>
            <person name="Pietrasiak N."/>
            <person name="Ward R."/>
            <person name="Stajich J.E."/>
            <person name="Kurbessoian T."/>
        </authorList>
    </citation>
    <scope>NUCLEOTIDE SEQUENCE</scope>
    <source>
        <strain evidence="9">CPER-KK1</strain>
    </source>
</reference>
<dbReference type="Proteomes" id="UP000753908">
    <property type="component" value="Unassembled WGS sequence"/>
</dbReference>
<dbReference type="Pfam" id="PF02518">
    <property type="entry name" value="HATPase_c"/>
    <property type="match status" value="1"/>
</dbReference>
<dbReference type="PANTHER" id="PTHR43711">
    <property type="entry name" value="TWO-COMPONENT HISTIDINE KINASE"/>
    <property type="match status" value="1"/>
</dbReference>
<dbReference type="FunFam" id="3.30.565.10:FF:000006">
    <property type="entry name" value="Sensor histidine kinase WalK"/>
    <property type="match status" value="1"/>
</dbReference>
<keyword evidence="7" id="KW-0472">Membrane</keyword>
<dbReference type="InterPro" id="IPR003661">
    <property type="entry name" value="HisK_dim/P_dom"/>
</dbReference>
<feature type="domain" description="Histidine kinase" evidence="8">
    <location>
        <begin position="198"/>
        <end position="414"/>
    </location>
</feature>
<dbReference type="PROSITE" id="PS50109">
    <property type="entry name" value="HIS_KIN"/>
    <property type="match status" value="1"/>
</dbReference>
<evidence type="ECO:0000313" key="9">
    <source>
        <dbReference type="EMBL" id="MBW4545182.1"/>
    </source>
</evidence>
<dbReference type="EMBL" id="JAHHIF010000013">
    <property type="protein sequence ID" value="MBW4545182.1"/>
    <property type="molecule type" value="Genomic_DNA"/>
</dbReference>
<dbReference type="CDD" id="cd00082">
    <property type="entry name" value="HisKA"/>
    <property type="match status" value="1"/>
</dbReference>
<organism evidence="9 10">
    <name type="scientific">Symplocastrum torsivum CPER-KK1</name>
    <dbReference type="NCBI Taxonomy" id="450513"/>
    <lineage>
        <taxon>Bacteria</taxon>
        <taxon>Bacillati</taxon>
        <taxon>Cyanobacteriota</taxon>
        <taxon>Cyanophyceae</taxon>
        <taxon>Oscillatoriophycideae</taxon>
        <taxon>Oscillatoriales</taxon>
        <taxon>Microcoleaceae</taxon>
        <taxon>Symplocastrum</taxon>
    </lineage>
</organism>
<evidence type="ECO:0000256" key="5">
    <source>
        <dbReference type="ARBA" id="ARBA00022777"/>
    </source>
</evidence>
<evidence type="ECO:0000256" key="7">
    <source>
        <dbReference type="SAM" id="Phobius"/>
    </source>
</evidence>
<accession>A0A951PKI5</accession>
<proteinExistence type="predicted"/>
<keyword evidence="4" id="KW-0808">Transferase</keyword>
<protein>
    <recommendedName>
        <fullName evidence="2">histidine kinase</fullName>
        <ecNumber evidence="2">2.7.13.3</ecNumber>
    </recommendedName>
</protein>
<sequence length="415" mass="47161">MFQKIQRRLLLSYLVVLISILLSFAIAVRIVFTRVLSDRSVENLKELAKDAASDMYFVDNQLKIHEEISLEQLNPDHQALQWFDVEGNLVESRGLPENLLDPPFPRQINWDKVMTDKNRRQWYILPVKNYDFTQTIGYVIASQSQDYVNSTLKKLDLGLGGSITIALIFSGISGIFLTRQAMQPIEESFRRLRQFTADASHELRGPLMAVKSNVDVALKYPEGMRSSDAEKLKAVTSAVKQMTHLTEDLLFLARTEQTPREERKPVDLEELLDGLVQLYTPQAKERRINLKVYLTKRLYLLGEPIQLNRLFSNLIENALKYTVEGGKVEIRTSREGYYLRVHVRDTGIGIAPEHIKYIFDRFWRADEARAYRTGGSGLGLAIAQVIARNHGGSISVTSQVGVGSCFTVRLPACGR</sequence>
<gene>
    <name evidence="9" type="ORF">KME25_12155</name>
</gene>